<evidence type="ECO:0000313" key="2">
    <source>
        <dbReference type="Proteomes" id="UP001056120"/>
    </source>
</evidence>
<name>A0ACB9A5L3_9ASTR</name>
<evidence type="ECO:0000313" key="1">
    <source>
        <dbReference type="EMBL" id="KAI3704895.1"/>
    </source>
</evidence>
<accession>A0ACB9A5L3</accession>
<sequence>MMLTIFIILYYVLHPSTINKQNTLFLFRLKKETIKSPHHMPPLSWGDFQIHFNVLQSLSLQIRAPSGVC</sequence>
<keyword evidence="2" id="KW-1185">Reference proteome</keyword>
<organism evidence="1 2">
    <name type="scientific">Smallanthus sonchifolius</name>
    <dbReference type="NCBI Taxonomy" id="185202"/>
    <lineage>
        <taxon>Eukaryota</taxon>
        <taxon>Viridiplantae</taxon>
        <taxon>Streptophyta</taxon>
        <taxon>Embryophyta</taxon>
        <taxon>Tracheophyta</taxon>
        <taxon>Spermatophyta</taxon>
        <taxon>Magnoliopsida</taxon>
        <taxon>eudicotyledons</taxon>
        <taxon>Gunneridae</taxon>
        <taxon>Pentapetalae</taxon>
        <taxon>asterids</taxon>
        <taxon>campanulids</taxon>
        <taxon>Asterales</taxon>
        <taxon>Asteraceae</taxon>
        <taxon>Asteroideae</taxon>
        <taxon>Heliantheae alliance</taxon>
        <taxon>Millerieae</taxon>
        <taxon>Smallanthus</taxon>
    </lineage>
</organism>
<dbReference type="Proteomes" id="UP001056120">
    <property type="component" value="Linkage Group LG25"/>
</dbReference>
<proteinExistence type="predicted"/>
<dbReference type="EMBL" id="CM042042">
    <property type="protein sequence ID" value="KAI3704895.1"/>
    <property type="molecule type" value="Genomic_DNA"/>
</dbReference>
<reference evidence="2" key="1">
    <citation type="journal article" date="2022" name="Mol. Ecol. Resour.">
        <title>The genomes of chicory, endive, great burdock and yacon provide insights into Asteraceae palaeo-polyploidization history and plant inulin production.</title>
        <authorList>
            <person name="Fan W."/>
            <person name="Wang S."/>
            <person name="Wang H."/>
            <person name="Wang A."/>
            <person name="Jiang F."/>
            <person name="Liu H."/>
            <person name="Zhao H."/>
            <person name="Xu D."/>
            <person name="Zhang Y."/>
        </authorList>
    </citation>
    <scope>NUCLEOTIDE SEQUENCE [LARGE SCALE GENOMIC DNA]</scope>
    <source>
        <strain evidence="2">cv. Yunnan</strain>
    </source>
</reference>
<comment type="caution">
    <text evidence="1">The sequence shown here is derived from an EMBL/GenBank/DDBJ whole genome shotgun (WGS) entry which is preliminary data.</text>
</comment>
<reference evidence="1 2" key="2">
    <citation type="journal article" date="2022" name="Mol. Ecol. Resour.">
        <title>The genomes of chicory, endive, great burdock and yacon provide insights into Asteraceae paleo-polyploidization history and plant inulin production.</title>
        <authorList>
            <person name="Fan W."/>
            <person name="Wang S."/>
            <person name="Wang H."/>
            <person name="Wang A."/>
            <person name="Jiang F."/>
            <person name="Liu H."/>
            <person name="Zhao H."/>
            <person name="Xu D."/>
            <person name="Zhang Y."/>
        </authorList>
    </citation>
    <scope>NUCLEOTIDE SEQUENCE [LARGE SCALE GENOMIC DNA]</scope>
    <source>
        <strain evidence="2">cv. Yunnan</strain>
        <tissue evidence="1">Leaves</tissue>
    </source>
</reference>
<protein>
    <submittedName>
        <fullName evidence="1">Uncharacterized protein</fullName>
    </submittedName>
</protein>
<gene>
    <name evidence="1" type="ORF">L1987_75124</name>
</gene>